<organism evidence="1 2">
    <name type="scientific">Eimeria tenella</name>
    <name type="common">Coccidian parasite</name>
    <dbReference type="NCBI Taxonomy" id="5802"/>
    <lineage>
        <taxon>Eukaryota</taxon>
        <taxon>Sar</taxon>
        <taxon>Alveolata</taxon>
        <taxon>Apicomplexa</taxon>
        <taxon>Conoidasida</taxon>
        <taxon>Coccidia</taxon>
        <taxon>Eucoccidiorida</taxon>
        <taxon>Eimeriorina</taxon>
        <taxon>Eimeriidae</taxon>
        <taxon>Eimeria</taxon>
    </lineage>
</organism>
<evidence type="ECO:0000313" key="2">
    <source>
        <dbReference type="Proteomes" id="UP000030747"/>
    </source>
</evidence>
<evidence type="ECO:0000313" key="1">
    <source>
        <dbReference type="EMBL" id="CDJ42976.1"/>
    </source>
</evidence>
<keyword evidence="2" id="KW-1185">Reference proteome</keyword>
<dbReference type="VEuPathDB" id="ToxoDB:ETH2_1577500"/>
<dbReference type="EMBL" id="HG675748">
    <property type="protein sequence ID" value="CDJ42976.1"/>
    <property type="molecule type" value="Genomic_DNA"/>
</dbReference>
<reference evidence="1" key="1">
    <citation type="submission" date="2013-10" db="EMBL/GenBank/DDBJ databases">
        <title>Genomic analysis of the causative agents of coccidiosis in chickens.</title>
        <authorList>
            <person name="Reid A.J."/>
            <person name="Blake D."/>
            <person name="Billington K."/>
            <person name="Browne H."/>
            <person name="Dunn M."/>
            <person name="Hung S."/>
            <person name="Kawahara F."/>
            <person name="Miranda-Saavedra D."/>
            <person name="Mourier T."/>
            <person name="Nagra H."/>
            <person name="Otto T.D."/>
            <person name="Rawlings N."/>
            <person name="Sanchez A."/>
            <person name="Sanders M."/>
            <person name="Subramaniam C."/>
            <person name="Tay Y."/>
            <person name="Dear P."/>
            <person name="Doerig C."/>
            <person name="Gruber A."/>
            <person name="Parkinson J."/>
            <person name="Shirley M."/>
            <person name="Wan K.L."/>
            <person name="Berriman M."/>
            <person name="Tomley F."/>
            <person name="Pain A."/>
        </authorList>
    </citation>
    <scope>NUCLEOTIDE SEQUENCE [LARGE SCALE GENOMIC DNA]</scope>
    <source>
        <strain evidence="1">Houghton</strain>
    </source>
</reference>
<name>U6KYE7_EIMTE</name>
<sequence>MVARAGQADFVLSYQEGDLVQVPLSVVLVRFLVTEMERVMRYGIWILSHKEVAGNTERLVTTDTRFLLGPVKHRDRKKNSRVVRRWHYRDLEYECAFLTVLVGFYLSLHTQVPQKRENSAKIRHGLLLSIGLTILRPETINSPTYELRAFTSFASELA</sequence>
<dbReference type="GeneID" id="25255344"/>
<dbReference type="RefSeq" id="XP_013233726.1">
    <property type="nucleotide sequence ID" value="XM_013378272.1"/>
</dbReference>
<dbReference type="Proteomes" id="UP000030747">
    <property type="component" value="Unassembled WGS sequence"/>
</dbReference>
<reference evidence="1" key="2">
    <citation type="submission" date="2013-10" db="EMBL/GenBank/DDBJ databases">
        <authorList>
            <person name="Aslett M."/>
        </authorList>
    </citation>
    <scope>NUCLEOTIDE SEQUENCE [LARGE SCALE GENOMIC DNA]</scope>
    <source>
        <strain evidence="1">Houghton</strain>
    </source>
</reference>
<gene>
    <name evidence="1" type="ORF">ETH_00031365</name>
</gene>
<accession>U6KYE7</accession>
<protein>
    <submittedName>
        <fullName evidence="1">Uncharacterized protein</fullName>
    </submittedName>
</protein>
<dbReference type="AlphaFoldDB" id="U6KYE7"/>
<dbReference type="VEuPathDB" id="ToxoDB:ETH_00031365"/>
<proteinExistence type="predicted"/>